<dbReference type="EMBL" id="LDJX01000001">
    <property type="protein sequence ID" value="KPM33697.1"/>
    <property type="molecule type" value="Genomic_DNA"/>
</dbReference>
<dbReference type="STRING" id="1300341.I595_603"/>
<name>A0A0P7ANV3_9FLAO</name>
<gene>
    <name evidence="1" type="ORF">I595_603</name>
</gene>
<dbReference type="PATRIC" id="fig|1300341.3.peg.596"/>
<proteinExistence type="predicted"/>
<protein>
    <submittedName>
        <fullName evidence="1">LysM domain protein</fullName>
    </submittedName>
</protein>
<organism evidence="1 2">
    <name type="scientific">Croceitalea dokdonensis DOKDO 023</name>
    <dbReference type="NCBI Taxonomy" id="1300341"/>
    <lineage>
        <taxon>Bacteria</taxon>
        <taxon>Pseudomonadati</taxon>
        <taxon>Bacteroidota</taxon>
        <taxon>Flavobacteriia</taxon>
        <taxon>Flavobacteriales</taxon>
        <taxon>Flavobacteriaceae</taxon>
        <taxon>Croceitalea</taxon>
    </lineage>
</organism>
<evidence type="ECO:0000313" key="1">
    <source>
        <dbReference type="EMBL" id="KPM33697.1"/>
    </source>
</evidence>
<accession>A0A0P7ANV3</accession>
<keyword evidence="2" id="KW-1185">Reference proteome</keyword>
<sequence>MKRWIGFLLHLAIVIIFASFGTYSISTKVLSGLPEILRTEANSKHRVPLKEDLTKEKALSRTIFLGDTFVGFKEAIGFKESQGNYTSVNTLGYLGKYQFGINTLNLMGVYSSSEFLQSPLLQERIFEMNLSRNKWILRRDIKRFVGKRINHVVISESGILAAAHLAGAGNVKKYLRSYGHSDFSDAYGTSIANYIQTFSGYDTSCVSAVKNPSI</sequence>
<dbReference type="AlphaFoldDB" id="A0A0P7ANV3"/>
<evidence type="ECO:0000313" key="2">
    <source>
        <dbReference type="Proteomes" id="UP000050280"/>
    </source>
</evidence>
<dbReference type="SUPFAM" id="SSF53955">
    <property type="entry name" value="Lysozyme-like"/>
    <property type="match status" value="1"/>
</dbReference>
<reference evidence="1 2" key="1">
    <citation type="submission" date="2015-09" db="EMBL/GenBank/DDBJ databases">
        <title>Genome sequence of the marine flavobacterium Croceitalea dokdonensis DOKDO 023 that contains proton- and sodium-pumping rhodopsins.</title>
        <authorList>
            <person name="Kwon S.-K."/>
            <person name="Lee H.K."/>
            <person name="Kwak M.-J."/>
            <person name="Kim J.F."/>
        </authorList>
    </citation>
    <scope>NUCLEOTIDE SEQUENCE [LARGE SCALE GENOMIC DNA]</scope>
    <source>
        <strain evidence="1 2">DOKDO 023</strain>
    </source>
</reference>
<dbReference type="InterPro" id="IPR023346">
    <property type="entry name" value="Lysozyme-like_dom_sf"/>
</dbReference>
<dbReference type="RefSeq" id="WP_054557847.1">
    <property type="nucleotide sequence ID" value="NZ_LDJX01000001.1"/>
</dbReference>
<comment type="caution">
    <text evidence="1">The sequence shown here is derived from an EMBL/GenBank/DDBJ whole genome shotgun (WGS) entry which is preliminary data.</text>
</comment>
<dbReference type="OrthoDB" id="1143238at2"/>
<dbReference type="Proteomes" id="UP000050280">
    <property type="component" value="Unassembled WGS sequence"/>
</dbReference>